<reference evidence="1 2" key="1">
    <citation type="journal article" date="2016" name="Genome Announc.">
        <title>Draft Genome Sequence of the Thermotolerant Cyanobacterium Desertifilum sp. IPPAS B-1220.</title>
        <authorList>
            <person name="Mironov K.S."/>
            <person name="Sinetova M.A."/>
            <person name="Bolatkhan K."/>
            <person name="Zayadan B.K."/>
            <person name="Ustinova V.V."/>
            <person name="Kupriyanova E.V."/>
            <person name="Skrypnik A.N."/>
            <person name="Gogoleva N.E."/>
            <person name="Gogolev Y.V."/>
            <person name="Los D.A."/>
        </authorList>
    </citation>
    <scope>NUCLEOTIDE SEQUENCE [LARGE SCALE GENOMIC DNA]</scope>
    <source>
        <strain evidence="1 2">IPPAS B-1220</strain>
    </source>
</reference>
<evidence type="ECO:0000313" key="1">
    <source>
        <dbReference type="EMBL" id="XPM62641.1"/>
    </source>
</evidence>
<sequence>MALNFSNVNFGNTILLGSISGIKFNDLNSNGIFDPGEPPIPNVQIFLDLDGSGVPSPNNPTTLTESQGSYSFVGLPPGNYAVREVAPLGFIQTTPSPNVTLAPGQNLVGINFGNVQPVGSIAGTKFNDLNGNGILDPGEPPIAGVSVFLDLDNNGVLSPNDPVFVTDAQGIFGFGGLPAGTYVVREVVPPGFQQTTPSPTVNLAPGQNVGVLIGNAPLLGSISGVKFNDLNSNGVFDPGEPPIAGVQIFLDLDGSGAPSPGDPVTVTDAQGNYGFSGLPAGNYAVREVVPSGFAQTTPSPNISLAPGQNVVGANFGNAALLGSITGVKFNDLNANGLFDAGEPPIAGVQIFLDLDGSGAPSPGEPTTVTDAQGNYGFFGLPAGNYAVREVAPSGFVQTTANPNISLAPGQNVGGVNFGNFLPQGSIAGTKFNDLNGNGIREPNDPPIAGVQIFLDLNNDGLLNAGEPVAITDQQGVYGFAGLPPGTYTVREVVPPGFAQTTPSPTVTLAPGQNLGIDFGNRPLLGSISGIKFNDLNANALLDPGEPPIPGVTIYLDLNANGTLDANEPSTVTNEQGAYSFQGLTPGTYIVREIQPPGFVQTTPDPVVTIDPFSGASNFDFLTGSFT</sequence>
<organism evidence="1 2">
    <name type="scientific">Desertifilum tharense IPPAS B-1220</name>
    <dbReference type="NCBI Taxonomy" id="1781255"/>
    <lineage>
        <taxon>Bacteria</taxon>
        <taxon>Bacillati</taxon>
        <taxon>Cyanobacteriota</taxon>
        <taxon>Cyanophyceae</taxon>
        <taxon>Desertifilales</taxon>
        <taxon>Desertifilaceae</taxon>
        <taxon>Desertifilum</taxon>
    </lineage>
</organism>
<proteinExistence type="predicted"/>
<keyword evidence="2" id="KW-1185">Reference proteome</keyword>
<name>A0ACD5GRF3_9CYAN</name>
<evidence type="ECO:0000313" key="2">
    <source>
        <dbReference type="Proteomes" id="UP000095472"/>
    </source>
</evidence>
<dbReference type="Proteomes" id="UP000095472">
    <property type="component" value="Chromosome"/>
</dbReference>
<gene>
    <name evidence="1" type="ORF">BH720_023755</name>
</gene>
<accession>A0ACD5GRF3</accession>
<dbReference type="EMBL" id="CP182909">
    <property type="protein sequence ID" value="XPM62641.1"/>
    <property type="molecule type" value="Genomic_DNA"/>
</dbReference>
<protein>
    <submittedName>
        <fullName evidence="1">SdrD B-like domain-containing protein</fullName>
    </submittedName>
</protein>